<gene>
    <name evidence="2" type="ordered locus">FraEuI1c_4597</name>
</gene>
<feature type="signal peptide" evidence="1">
    <location>
        <begin position="1"/>
        <end position="31"/>
    </location>
</feature>
<accession>E3IWW6</accession>
<keyword evidence="1" id="KW-0732">Signal</keyword>
<dbReference type="Proteomes" id="UP000002484">
    <property type="component" value="Chromosome"/>
</dbReference>
<evidence type="ECO:0000256" key="1">
    <source>
        <dbReference type="SAM" id="SignalP"/>
    </source>
</evidence>
<reference evidence="2 3" key="1">
    <citation type="submission" date="2010-10" db="EMBL/GenBank/DDBJ databases">
        <title>Complete sequence of Frankia sp. EuI1c.</title>
        <authorList>
            <consortium name="US DOE Joint Genome Institute"/>
            <person name="Lucas S."/>
            <person name="Copeland A."/>
            <person name="Lapidus A."/>
            <person name="Cheng J.-F."/>
            <person name="Bruce D."/>
            <person name="Goodwin L."/>
            <person name="Pitluck S."/>
            <person name="Chertkov O."/>
            <person name="Detter J.C."/>
            <person name="Han C."/>
            <person name="Tapia R."/>
            <person name="Land M."/>
            <person name="Hauser L."/>
            <person name="Jeffries C."/>
            <person name="Kyrpides N."/>
            <person name="Ivanova N."/>
            <person name="Mikhailova N."/>
            <person name="Beauchemin N."/>
            <person name="Sen A."/>
            <person name="Sur S.A."/>
            <person name="Gtari M."/>
            <person name="Wall L."/>
            <person name="Tisa L."/>
            <person name="Woyke T."/>
        </authorList>
    </citation>
    <scope>NUCLEOTIDE SEQUENCE [LARGE SCALE GENOMIC DNA]</scope>
    <source>
        <strain evidence="3">DSM 45817 / CECT 9037 / EuI1c</strain>
    </source>
</reference>
<dbReference type="KEGG" id="fri:FraEuI1c_4597"/>
<name>E3IWW6_PSEI1</name>
<dbReference type="PROSITE" id="PS51257">
    <property type="entry name" value="PROKAR_LIPOPROTEIN"/>
    <property type="match status" value="1"/>
</dbReference>
<dbReference type="EMBL" id="CP002299">
    <property type="protein sequence ID" value="ADP82590.1"/>
    <property type="molecule type" value="Genomic_DNA"/>
</dbReference>
<organism evidence="2 3">
    <name type="scientific">Pseudofrankia inefficax (strain DSM 45817 / CECT 9037 / DDB 130130 / EuI1c)</name>
    <name type="common">Frankia inefficax</name>
    <dbReference type="NCBI Taxonomy" id="298654"/>
    <lineage>
        <taxon>Bacteria</taxon>
        <taxon>Bacillati</taxon>
        <taxon>Actinomycetota</taxon>
        <taxon>Actinomycetes</taxon>
        <taxon>Frankiales</taxon>
        <taxon>Frankiaceae</taxon>
        <taxon>Pseudofrankia</taxon>
    </lineage>
</organism>
<dbReference type="InParanoid" id="E3IWW6"/>
<dbReference type="HOGENOM" id="CLU_1624721_0_0_11"/>
<dbReference type="AlphaFoldDB" id="E3IWW6"/>
<keyword evidence="3" id="KW-1185">Reference proteome</keyword>
<feature type="chain" id="PRO_5003171314" description="DUF3558 domain-containing protein" evidence="1">
    <location>
        <begin position="32"/>
        <end position="163"/>
    </location>
</feature>
<proteinExistence type="predicted"/>
<dbReference type="OrthoDB" id="3217877at2"/>
<sequence precursor="true">MTSNRRAARIHRSALLLAAAAVLSVATTACGSSGPAPQAVAPCSLLTPAEISAAVGSTFGPGKAQVSVSNAKTLGCWFSSPKGYASLWSWRGAGPGARSAPSCDRKIEQADGSGYRALVCTNSANIQTVYVSKGNNYLSLEIGADARPGAARTLGRLAATRLP</sequence>
<evidence type="ECO:0008006" key="4">
    <source>
        <dbReference type="Google" id="ProtNLM"/>
    </source>
</evidence>
<protein>
    <recommendedName>
        <fullName evidence="4">DUF3558 domain-containing protein</fullName>
    </recommendedName>
</protein>
<evidence type="ECO:0000313" key="2">
    <source>
        <dbReference type="EMBL" id="ADP82590.1"/>
    </source>
</evidence>
<evidence type="ECO:0000313" key="3">
    <source>
        <dbReference type="Proteomes" id="UP000002484"/>
    </source>
</evidence>
<dbReference type="RefSeq" id="WP_013425708.1">
    <property type="nucleotide sequence ID" value="NC_014666.1"/>
</dbReference>
<dbReference type="STRING" id="298654.FraEuI1c_4597"/>